<gene>
    <name evidence="1" type="ORF">LITE_LOCUS19517</name>
</gene>
<comment type="caution">
    <text evidence="1">The sequence shown here is derived from an EMBL/GenBank/DDBJ whole genome shotgun (WGS) entry which is preliminary data.</text>
</comment>
<dbReference type="EMBL" id="CAMGYJ010000005">
    <property type="protein sequence ID" value="CAI0423437.1"/>
    <property type="molecule type" value="Genomic_DNA"/>
</dbReference>
<protein>
    <submittedName>
        <fullName evidence="1">Uncharacterized protein</fullName>
    </submittedName>
</protein>
<evidence type="ECO:0000313" key="2">
    <source>
        <dbReference type="Proteomes" id="UP001154282"/>
    </source>
</evidence>
<keyword evidence="2" id="KW-1185">Reference proteome</keyword>
<dbReference type="Proteomes" id="UP001154282">
    <property type="component" value="Unassembled WGS sequence"/>
</dbReference>
<dbReference type="AlphaFoldDB" id="A0AAV0KP12"/>
<sequence length="26" mass="3073">MPCTIVCTSWRRKALRFLGRRGTFCL</sequence>
<proteinExistence type="predicted"/>
<organism evidence="1 2">
    <name type="scientific">Linum tenue</name>
    <dbReference type="NCBI Taxonomy" id="586396"/>
    <lineage>
        <taxon>Eukaryota</taxon>
        <taxon>Viridiplantae</taxon>
        <taxon>Streptophyta</taxon>
        <taxon>Embryophyta</taxon>
        <taxon>Tracheophyta</taxon>
        <taxon>Spermatophyta</taxon>
        <taxon>Magnoliopsida</taxon>
        <taxon>eudicotyledons</taxon>
        <taxon>Gunneridae</taxon>
        <taxon>Pentapetalae</taxon>
        <taxon>rosids</taxon>
        <taxon>fabids</taxon>
        <taxon>Malpighiales</taxon>
        <taxon>Linaceae</taxon>
        <taxon>Linum</taxon>
    </lineage>
</organism>
<accession>A0AAV0KP12</accession>
<reference evidence="1" key="1">
    <citation type="submission" date="2022-08" db="EMBL/GenBank/DDBJ databases">
        <authorList>
            <person name="Gutierrez-Valencia J."/>
        </authorList>
    </citation>
    <scope>NUCLEOTIDE SEQUENCE</scope>
</reference>
<name>A0AAV0KP12_9ROSI</name>
<evidence type="ECO:0000313" key="1">
    <source>
        <dbReference type="EMBL" id="CAI0423437.1"/>
    </source>
</evidence>